<evidence type="ECO:0000256" key="7">
    <source>
        <dbReference type="ARBA" id="ARBA00023242"/>
    </source>
</evidence>
<organism evidence="9">
    <name type="scientific">Capitella teleta</name>
    <name type="common">Polychaete worm</name>
    <dbReference type="NCBI Taxonomy" id="283909"/>
    <lineage>
        <taxon>Eukaryota</taxon>
        <taxon>Metazoa</taxon>
        <taxon>Spiralia</taxon>
        <taxon>Lophotrochozoa</taxon>
        <taxon>Annelida</taxon>
        <taxon>Polychaeta</taxon>
        <taxon>Sedentaria</taxon>
        <taxon>Scolecida</taxon>
        <taxon>Capitellidae</taxon>
        <taxon>Capitella</taxon>
    </lineage>
</organism>
<comment type="subunit">
    <text evidence="8">Heterodimer with CENPX, sometimes called MHF; this interaction stabilizes both partners. MHF heterodimers can assemble to form tetrameric structures. MHF also coassemble with CENPT-CENPW heterodimers at centromeres to form the tetrameric CENP-T-W-S-X complex. Forms a discrete complex with FANCM and CENPX, called FANCM-MHF; this interaction, probably mediated by direct binding between CENPS and FANCM, leads to synergistic activation of double-stranded DNA binding and strongly stimulates FANCM-mediated DNA remodeling. Recruited by FANCM to the Fanconi anemia (FA) core complex, which consists of CENPS, CENPX, FANCA, FANCB, FANCC, FANCE, FANCF, FANCG, FANCL, FANCM, FAAP24 and FAAP100. The FA core complex associates with Bloom syndrome (BLM) complex, which consists of at least BLM, DNA topoisomerase 3-alpha (TOP3A), RMI1/BLAP75, RPA1/RPA70 and RPA2/RPA32. The super complex between FA and BLM is called BRAFT.</text>
</comment>
<reference evidence="11" key="1">
    <citation type="submission" date="2012-12" db="EMBL/GenBank/DDBJ databases">
        <authorList>
            <person name="Hellsten U."/>
            <person name="Grimwood J."/>
            <person name="Chapman J.A."/>
            <person name="Shapiro H."/>
            <person name="Aerts A."/>
            <person name="Otillar R.P."/>
            <person name="Terry A.Y."/>
            <person name="Boore J.L."/>
            <person name="Simakov O."/>
            <person name="Marletaz F."/>
            <person name="Cho S.-J."/>
            <person name="Edsinger-Gonzales E."/>
            <person name="Havlak P."/>
            <person name="Kuo D.-H."/>
            <person name="Larsson T."/>
            <person name="Lv J."/>
            <person name="Arendt D."/>
            <person name="Savage R."/>
            <person name="Osoegawa K."/>
            <person name="de Jong P."/>
            <person name="Lindberg D.R."/>
            <person name="Seaver E.C."/>
            <person name="Weisblat D.A."/>
            <person name="Putnam N.H."/>
            <person name="Grigoriev I.V."/>
            <person name="Rokhsar D.S."/>
        </authorList>
    </citation>
    <scope>NUCLEOTIDE SEQUENCE</scope>
    <source>
        <strain evidence="11">I ESC-2004</strain>
    </source>
</reference>
<evidence type="ECO:0000256" key="6">
    <source>
        <dbReference type="ARBA" id="ARBA00023204"/>
    </source>
</evidence>
<dbReference type="EMBL" id="AMQN01009733">
    <property type="status" value="NOT_ANNOTATED_CDS"/>
    <property type="molecule type" value="Genomic_DNA"/>
</dbReference>
<evidence type="ECO:0000256" key="8">
    <source>
        <dbReference type="ARBA" id="ARBA00047146"/>
    </source>
</evidence>
<dbReference type="GO" id="GO:0071821">
    <property type="term" value="C:FANCM-MHF complex"/>
    <property type="evidence" value="ECO:0007669"/>
    <property type="project" value="TreeGrafter"/>
</dbReference>
<dbReference type="Pfam" id="PF09415">
    <property type="entry name" value="CENP-X"/>
    <property type="match status" value="1"/>
</dbReference>
<reference evidence="9 11" key="2">
    <citation type="journal article" date="2013" name="Nature">
        <title>Insights into bilaterian evolution from three spiralian genomes.</title>
        <authorList>
            <person name="Simakov O."/>
            <person name="Marletaz F."/>
            <person name="Cho S.J."/>
            <person name="Edsinger-Gonzales E."/>
            <person name="Havlak P."/>
            <person name="Hellsten U."/>
            <person name="Kuo D.H."/>
            <person name="Larsson T."/>
            <person name="Lv J."/>
            <person name="Arendt D."/>
            <person name="Savage R."/>
            <person name="Osoegawa K."/>
            <person name="de Jong P."/>
            <person name="Grimwood J."/>
            <person name="Chapman J.A."/>
            <person name="Shapiro H."/>
            <person name="Aerts A."/>
            <person name="Otillar R.P."/>
            <person name="Terry A.Y."/>
            <person name="Boore J.L."/>
            <person name="Grigoriev I.V."/>
            <person name="Lindberg D.R."/>
            <person name="Seaver E.C."/>
            <person name="Weisblat D.A."/>
            <person name="Putnam N.H."/>
            <person name="Rokhsar D.S."/>
        </authorList>
    </citation>
    <scope>NUCLEOTIDE SEQUENCE</scope>
    <source>
        <strain evidence="9 11">I ESC-2004</strain>
    </source>
</reference>
<dbReference type="Proteomes" id="UP000014760">
    <property type="component" value="Unassembled WGS sequence"/>
</dbReference>
<dbReference type="GO" id="GO:0003677">
    <property type="term" value="F:DNA binding"/>
    <property type="evidence" value="ECO:0007669"/>
    <property type="project" value="UniProtKB-KW"/>
</dbReference>
<dbReference type="HOGENOM" id="CLU_2063698_0_0_1"/>
<name>R7U9B3_CAPTE</name>
<dbReference type="OrthoDB" id="2500381at2759"/>
<evidence type="ECO:0000256" key="5">
    <source>
        <dbReference type="ARBA" id="ARBA00023125"/>
    </source>
</evidence>
<dbReference type="GO" id="GO:0000712">
    <property type="term" value="P:resolution of meiotic recombination intermediates"/>
    <property type="evidence" value="ECO:0007669"/>
    <property type="project" value="TreeGrafter"/>
</dbReference>
<dbReference type="GO" id="GO:0051382">
    <property type="term" value="P:kinetochore assembly"/>
    <property type="evidence" value="ECO:0007669"/>
    <property type="project" value="InterPro"/>
</dbReference>
<dbReference type="EMBL" id="KB306072">
    <property type="protein sequence ID" value="ELU00398.1"/>
    <property type="molecule type" value="Genomic_DNA"/>
</dbReference>
<reference evidence="10" key="3">
    <citation type="submission" date="2015-06" db="UniProtKB">
        <authorList>
            <consortium name="EnsemblMetazoa"/>
        </authorList>
    </citation>
    <scope>IDENTIFICATION</scope>
</reference>
<evidence type="ECO:0000313" key="9">
    <source>
        <dbReference type="EMBL" id="ELU00398.1"/>
    </source>
</evidence>
<keyword evidence="6" id="KW-0234">DNA repair</keyword>
<sequence length="119" mass="13398">MADEERATFKQETVTKILQQNFADEKTKLSGDAAKLAVEVLRVFVTEGATRAAIRAQEMFCCCEFEDGDMAVILAAWMLRSDDSLWCRWSSSQDNSKRIATPNSGLSLRCNVYCTNIQF</sequence>
<dbReference type="GO" id="GO:0006281">
    <property type="term" value="P:DNA repair"/>
    <property type="evidence" value="ECO:0007669"/>
    <property type="project" value="UniProtKB-KW"/>
</dbReference>
<dbReference type="InterPro" id="IPR018552">
    <property type="entry name" value="CENP-X"/>
</dbReference>
<keyword evidence="7" id="KW-0539">Nucleus</keyword>
<evidence type="ECO:0000313" key="11">
    <source>
        <dbReference type="Proteomes" id="UP000014760"/>
    </source>
</evidence>
<comment type="similarity">
    <text evidence="2">Belongs to the CENP-X/MHF2 family.</text>
</comment>
<dbReference type="AlphaFoldDB" id="R7U9B3"/>
<keyword evidence="11" id="KW-1185">Reference proteome</keyword>
<dbReference type="Gene3D" id="1.20.5.4980">
    <property type="match status" value="1"/>
</dbReference>
<evidence type="ECO:0000256" key="1">
    <source>
        <dbReference type="ARBA" id="ARBA00004123"/>
    </source>
</evidence>
<dbReference type="PANTHER" id="PTHR28680:SF1">
    <property type="entry name" value="CENTROMERE PROTEIN X"/>
    <property type="match status" value="1"/>
</dbReference>
<dbReference type="GO" id="GO:0043240">
    <property type="term" value="C:Fanconi anaemia nuclear complex"/>
    <property type="evidence" value="ECO:0007669"/>
    <property type="project" value="TreeGrafter"/>
</dbReference>
<evidence type="ECO:0000256" key="3">
    <source>
        <dbReference type="ARBA" id="ARBA00016388"/>
    </source>
</evidence>
<evidence type="ECO:0000256" key="2">
    <source>
        <dbReference type="ARBA" id="ARBA00009359"/>
    </source>
</evidence>
<dbReference type="GO" id="GO:0031297">
    <property type="term" value="P:replication fork processing"/>
    <property type="evidence" value="ECO:0007669"/>
    <property type="project" value="TreeGrafter"/>
</dbReference>
<protein>
    <recommendedName>
        <fullName evidence="3">Centromere protein X</fullName>
    </recommendedName>
</protein>
<dbReference type="CDD" id="cd22921">
    <property type="entry name" value="HFD_CENP-X"/>
    <property type="match status" value="1"/>
</dbReference>
<keyword evidence="4" id="KW-0227">DNA damage</keyword>
<dbReference type="PANTHER" id="PTHR28680">
    <property type="entry name" value="CENTROMERE PROTEIN X"/>
    <property type="match status" value="1"/>
</dbReference>
<evidence type="ECO:0000313" key="10">
    <source>
        <dbReference type="EnsemblMetazoa" id="CapteP221130"/>
    </source>
</evidence>
<dbReference type="EnsemblMetazoa" id="CapteT221130">
    <property type="protein sequence ID" value="CapteP221130"/>
    <property type="gene ID" value="CapteG221130"/>
</dbReference>
<comment type="subcellular location">
    <subcellularLocation>
        <location evidence="1">Nucleus</location>
    </subcellularLocation>
</comment>
<evidence type="ECO:0000256" key="4">
    <source>
        <dbReference type="ARBA" id="ARBA00022763"/>
    </source>
</evidence>
<accession>R7U9B3</accession>
<keyword evidence="5" id="KW-0238">DNA-binding</keyword>
<proteinExistence type="inferred from homology"/>
<gene>
    <name evidence="9" type="ORF">CAPTEDRAFT_221130</name>
</gene>